<proteinExistence type="predicted"/>
<dbReference type="EMBL" id="FUWZ01000007">
    <property type="protein sequence ID" value="SKA45679.1"/>
    <property type="molecule type" value="Genomic_DNA"/>
</dbReference>
<dbReference type="AlphaFoldDB" id="A0A1T4TZJ3"/>
<reference evidence="2" key="1">
    <citation type="submission" date="2017-02" db="EMBL/GenBank/DDBJ databases">
        <authorList>
            <person name="Varghese N."/>
            <person name="Submissions S."/>
        </authorList>
    </citation>
    <scope>NUCLEOTIDE SEQUENCE [LARGE SCALE GENOMIC DNA]</scope>
    <source>
        <strain evidence="2">DSM 22224</strain>
    </source>
</reference>
<sequence>MKPIYVSLLTLAACCMGCSKEDKPEITPDLGIEKQFTPPADAPAEVKDLYNRYGVWVRMDFNHWKEVTNGVLATDPINRWGVAKIDNDQRAGATIYAQTLLSNVSEKFAKNFFPLELFFVKSYGGSFWMDDFKVLGRSRLVICWPNQIYGALPVTDPANHYYKDSVLVRMTWSNLGGMVAARFDAPLTEFVLAGKAYDGGEARDKVFKQFEKDKDEDARDKAFDQIALNGGFITSVGSINFESDFGEWFRLLATESYANIKAKYLDNSPARARKYEVIIRFFNSYDWDIQASGNKYRQKLGN</sequence>
<keyword evidence="2" id="KW-1185">Reference proteome</keyword>
<organism evidence="1 2">
    <name type="scientific">Chitinophaga eiseniae</name>
    <dbReference type="NCBI Taxonomy" id="634771"/>
    <lineage>
        <taxon>Bacteria</taxon>
        <taxon>Pseudomonadati</taxon>
        <taxon>Bacteroidota</taxon>
        <taxon>Chitinophagia</taxon>
        <taxon>Chitinophagales</taxon>
        <taxon>Chitinophagaceae</taxon>
        <taxon>Chitinophaga</taxon>
    </lineage>
</organism>
<protein>
    <submittedName>
        <fullName evidence="1">Uncharacterized protein</fullName>
    </submittedName>
</protein>
<name>A0A1T4TZJ3_9BACT</name>
<dbReference type="STRING" id="634771.SAMN04488128_10771"/>
<evidence type="ECO:0000313" key="2">
    <source>
        <dbReference type="Proteomes" id="UP000190367"/>
    </source>
</evidence>
<dbReference type="RefSeq" id="WP_143313243.1">
    <property type="nucleotide sequence ID" value="NZ_FUWZ01000007.1"/>
</dbReference>
<dbReference type="Proteomes" id="UP000190367">
    <property type="component" value="Unassembled WGS sequence"/>
</dbReference>
<dbReference type="Gene3D" id="3.40.390.70">
    <property type="match status" value="1"/>
</dbReference>
<dbReference type="OrthoDB" id="1092467at2"/>
<gene>
    <name evidence="1" type="ORF">SAMN04488128_10771</name>
</gene>
<accession>A0A1T4TZJ3</accession>
<evidence type="ECO:0000313" key="1">
    <source>
        <dbReference type="EMBL" id="SKA45679.1"/>
    </source>
</evidence>